<keyword evidence="2" id="KW-1185">Reference proteome</keyword>
<dbReference type="PANTHER" id="PTHR42085:SF2">
    <property type="entry name" value="F-BOX DOMAIN-CONTAINING PROTEIN"/>
    <property type="match status" value="1"/>
</dbReference>
<gene>
    <name evidence="1" type="ORF">HII31_00259</name>
</gene>
<dbReference type="PANTHER" id="PTHR42085">
    <property type="entry name" value="F-BOX DOMAIN-CONTAINING PROTEIN"/>
    <property type="match status" value="1"/>
</dbReference>
<protein>
    <recommendedName>
        <fullName evidence="3">F-box domain-containing protein</fullName>
    </recommendedName>
</protein>
<dbReference type="InterPro" id="IPR038883">
    <property type="entry name" value="AN11006-like"/>
</dbReference>
<dbReference type="OrthoDB" id="3650679at2759"/>
<evidence type="ECO:0008006" key="3">
    <source>
        <dbReference type="Google" id="ProtNLM"/>
    </source>
</evidence>
<organism evidence="1 2">
    <name type="scientific">Pseudocercospora fuligena</name>
    <dbReference type="NCBI Taxonomy" id="685502"/>
    <lineage>
        <taxon>Eukaryota</taxon>
        <taxon>Fungi</taxon>
        <taxon>Dikarya</taxon>
        <taxon>Ascomycota</taxon>
        <taxon>Pezizomycotina</taxon>
        <taxon>Dothideomycetes</taxon>
        <taxon>Dothideomycetidae</taxon>
        <taxon>Mycosphaerellales</taxon>
        <taxon>Mycosphaerellaceae</taxon>
        <taxon>Pseudocercospora</taxon>
    </lineage>
</organism>
<dbReference type="EMBL" id="JABCIY010000001">
    <property type="protein sequence ID" value="KAF7198520.1"/>
    <property type="molecule type" value="Genomic_DNA"/>
</dbReference>
<dbReference type="Proteomes" id="UP000660729">
    <property type="component" value="Unassembled WGS sequence"/>
</dbReference>
<sequence>MAMNASLADGAPSAAELDTVLRAALGRGQLVSPEKRKGLYDMAVLMTNSITVFRLLDLPPELRNRIYEYVVVEENILIPSICHHRERTYAVQPAITKVNRQIRDESLSVFYGCNKFEVHVHRCDFDFFSEWMNTVGVSNRQRLRNIKFSLLDRWTCAEGLLDLVRWMARANGIAKLSIRGDAAMWNKKYLLYRSDNDAKNGVQPMVQTLQMLTLAVNTGRTLNSSKGEKSEARIRHEFRNLLRGYEMHACTGDEDCEDRNYSKDVGVRQKFYGYCTSLRPRARYGDDLYPPCSLNLEKWSVDSMDKDDEKEYGHMACECCGRSGYYSD</sequence>
<reference evidence="1" key="1">
    <citation type="submission" date="2020-04" db="EMBL/GenBank/DDBJ databases">
        <title>Draft genome resource of the tomato pathogen Pseudocercospora fuligena.</title>
        <authorList>
            <person name="Zaccaron A."/>
        </authorList>
    </citation>
    <scope>NUCLEOTIDE SEQUENCE</scope>
    <source>
        <strain evidence="1">PF001</strain>
    </source>
</reference>
<evidence type="ECO:0000313" key="2">
    <source>
        <dbReference type="Proteomes" id="UP000660729"/>
    </source>
</evidence>
<accession>A0A8H6VNN5</accession>
<evidence type="ECO:0000313" key="1">
    <source>
        <dbReference type="EMBL" id="KAF7198520.1"/>
    </source>
</evidence>
<comment type="caution">
    <text evidence="1">The sequence shown here is derived from an EMBL/GenBank/DDBJ whole genome shotgun (WGS) entry which is preliminary data.</text>
</comment>
<proteinExistence type="predicted"/>
<dbReference type="AlphaFoldDB" id="A0A8H6VNN5"/>
<name>A0A8H6VNN5_9PEZI</name>